<keyword evidence="2" id="KW-1185">Reference proteome</keyword>
<accession>A0ACC0U827</accession>
<reference evidence="1" key="1">
    <citation type="submission" date="2021-03" db="EMBL/GenBank/DDBJ databases">
        <title>Evolutionary priming and transition to the ectomycorrhizal habit in an iconic lineage of mushroom-forming fungi: is preadaptation a requirement?</title>
        <authorList>
            <consortium name="DOE Joint Genome Institute"/>
            <person name="Looney B.P."/>
            <person name="Miyauchi S."/>
            <person name="Morin E."/>
            <person name="Drula E."/>
            <person name="Courty P.E."/>
            <person name="Chicoki N."/>
            <person name="Fauchery L."/>
            <person name="Kohler A."/>
            <person name="Kuo A."/>
            <person name="LaButti K."/>
            <person name="Pangilinan J."/>
            <person name="Lipzen A."/>
            <person name="Riley R."/>
            <person name="Andreopoulos W."/>
            <person name="He G."/>
            <person name="Johnson J."/>
            <person name="Barry K.W."/>
            <person name="Grigoriev I.V."/>
            <person name="Nagy L."/>
            <person name="Hibbett D."/>
            <person name="Henrissat B."/>
            <person name="Matheny P.B."/>
            <person name="Labbe J."/>
            <person name="Martin A.F."/>
        </authorList>
    </citation>
    <scope>NUCLEOTIDE SEQUENCE</scope>
    <source>
        <strain evidence="1">BPL698</strain>
    </source>
</reference>
<gene>
    <name evidence="1" type="ORF">F5148DRAFT_1203134</name>
</gene>
<name>A0ACC0U827_9AGAM</name>
<dbReference type="Proteomes" id="UP001207468">
    <property type="component" value="Unassembled WGS sequence"/>
</dbReference>
<evidence type="ECO:0000313" key="2">
    <source>
        <dbReference type="Proteomes" id="UP001207468"/>
    </source>
</evidence>
<protein>
    <submittedName>
        <fullName evidence="1">Uncharacterized protein</fullName>
    </submittedName>
</protein>
<organism evidence="1 2">
    <name type="scientific">Russula earlei</name>
    <dbReference type="NCBI Taxonomy" id="71964"/>
    <lineage>
        <taxon>Eukaryota</taxon>
        <taxon>Fungi</taxon>
        <taxon>Dikarya</taxon>
        <taxon>Basidiomycota</taxon>
        <taxon>Agaricomycotina</taxon>
        <taxon>Agaricomycetes</taxon>
        <taxon>Russulales</taxon>
        <taxon>Russulaceae</taxon>
        <taxon>Russula</taxon>
    </lineage>
</organism>
<dbReference type="EMBL" id="JAGFNK010000116">
    <property type="protein sequence ID" value="KAI9507652.1"/>
    <property type="molecule type" value="Genomic_DNA"/>
</dbReference>
<comment type="caution">
    <text evidence="1">The sequence shown here is derived from an EMBL/GenBank/DDBJ whole genome shotgun (WGS) entry which is preliminary data.</text>
</comment>
<evidence type="ECO:0000313" key="1">
    <source>
        <dbReference type="EMBL" id="KAI9507652.1"/>
    </source>
</evidence>
<sequence length="108" mass="12145">MRTCTVFAIFWLAVGITPSFAGERHGAHGWTDPLEKPYPQDPQRTYPFEKEKNHPGDPQRRPSSQGDWVVFPGAILHKALVASPVASPTLEEKDKQLPRVSRVVSIER</sequence>
<proteinExistence type="predicted"/>